<dbReference type="RefSeq" id="XP_056550703.1">
    <property type="nucleotide sequence ID" value="XM_056704743.1"/>
</dbReference>
<evidence type="ECO:0000256" key="1">
    <source>
        <dbReference type="SAM" id="MobiDB-lite"/>
    </source>
</evidence>
<comment type="caution">
    <text evidence="2">The sequence shown here is derived from an EMBL/GenBank/DDBJ whole genome shotgun (WGS) entry which is preliminary data.</text>
</comment>
<evidence type="ECO:0000313" key="2">
    <source>
        <dbReference type="EMBL" id="KAJ5359417.1"/>
    </source>
</evidence>
<gene>
    <name evidence="2" type="ORF">N7496_011830</name>
</gene>
<feature type="compositionally biased region" description="Low complexity" evidence="1">
    <location>
        <begin position="21"/>
        <end position="31"/>
    </location>
</feature>
<dbReference type="Proteomes" id="UP001147782">
    <property type="component" value="Unassembled WGS sequence"/>
</dbReference>
<reference evidence="2" key="2">
    <citation type="journal article" date="2023" name="IMA Fungus">
        <title>Comparative genomic study of the Penicillium genus elucidates a diverse pangenome and 15 lateral gene transfer events.</title>
        <authorList>
            <person name="Petersen C."/>
            <person name="Sorensen T."/>
            <person name="Nielsen M.R."/>
            <person name="Sondergaard T.E."/>
            <person name="Sorensen J.L."/>
            <person name="Fitzpatrick D.A."/>
            <person name="Frisvad J.C."/>
            <person name="Nielsen K.L."/>
        </authorList>
    </citation>
    <scope>NUCLEOTIDE SEQUENCE</scope>
    <source>
        <strain evidence="2">IBT 29864</strain>
    </source>
</reference>
<reference evidence="2" key="1">
    <citation type="submission" date="2022-11" db="EMBL/GenBank/DDBJ databases">
        <authorList>
            <person name="Petersen C."/>
        </authorList>
    </citation>
    <scope>NUCLEOTIDE SEQUENCE</scope>
    <source>
        <strain evidence="2">IBT 29864</strain>
    </source>
</reference>
<feature type="region of interest" description="Disordered" evidence="1">
    <location>
        <begin position="8"/>
        <end position="37"/>
    </location>
</feature>
<dbReference type="GeneID" id="81443922"/>
<accession>A0A9W9RG63</accession>
<protein>
    <submittedName>
        <fullName evidence="2">Uncharacterized protein</fullName>
    </submittedName>
</protein>
<organism evidence="2 3">
    <name type="scientific">Penicillium cataractarum</name>
    <dbReference type="NCBI Taxonomy" id="2100454"/>
    <lineage>
        <taxon>Eukaryota</taxon>
        <taxon>Fungi</taxon>
        <taxon>Dikarya</taxon>
        <taxon>Ascomycota</taxon>
        <taxon>Pezizomycotina</taxon>
        <taxon>Eurotiomycetes</taxon>
        <taxon>Eurotiomycetidae</taxon>
        <taxon>Eurotiales</taxon>
        <taxon>Aspergillaceae</taxon>
        <taxon>Penicillium</taxon>
    </lineage>
</organism>
<sequence length="116" mass="12669">MYGMWDGANMASASGEQDEPSNGNGSGSDNNRATPQARTRALMSILVTTSVARHQPIMPASRLARQLLYSPVHWVASLATEFHRQDSPLSAVRAAWQGYRLLWMNIPARAAKEGDS</sequence>
<dbReference type="EMBL" id="JAPZBS010000009">
    <property type="protein sequence ID" value="KAJ5359417.1"/>
    <property type="molecule type" value="Genomic_DNA"/>
</dbReference>
<dbReference type="AlphaFoldDB" id="A0A9W9RG63"/>
<keyword evidence="3" id="KW-1185">Reference proteome</keyword>
<proteinExistence type="predicted"/>
<name>A0A9W9RG63_9EURO</name>
<evidence type="ECO:0000313" key="3">
    <source>
        <dbReference type="Proteomes" id="UP001147782"/>
    </source>
</evidence>